<dbReference type="EMBL" id="LOCL01000042">
    <property type="protein sequence ID" value="KUF15640.1"/>
    <property type="molecule type" value="Genomic_DNA"/>
</dbReference>
<evidence type="ECO:0000313" key="2">
    <source>
        <dbReference type="EMBL" id="KUF15640.1"/>
    </source>
</evidence>
<protein>
    <submittedName>
        <fullName evidence="2">Uncharacterized protein</fullName>
    </submittedName>
</protein>
<evidence type="ECO:0000313" key="3">
    <source>
        <dbReference type="Proteomes" id="UP000054804"/>
    </source>
</evidence>
<reference evidence="2 3" key="1">
    <citation type="submission" date="2015-12" db="EMBL/GenBank/DDBJ databases">
        <title>Draft genome sequence of Streptomyces silvensis ATCC 53525, a producer of novel hormone antagonists.</title>
        <authorList>
            <person name="Johnston C.W."/>
            <person name="Li Y."/>
            <person name="Magarvey N.A."/>
        </authorList>
    </citation>
    <scope>NUCLEOTIDE SEQUENCE [LARGE SCALE GENOMIC DNA]</scope>
    <source>
        <strain evidence="2 3">ATCC 53525</strain>
    </source>
</reference>
<dbReference type="AlphaFoldDB" id="A0A0W7WYM2"/>
<gene>
    <name evidence="2" type="ORF">AT728_12845</name>
</gene>
<accession>A0A0W7WYM2</accession>
<organism evidence="2 3">
    <name type="scientific">Streptomyces silvensis</name>
    <dbReference type="NCBI Taxonomy" id="1765722"/>
    <lineage>
        <taxon>Bacteria</taxon>
        <taxon>Bacillati</taxon>
        <taxon>Actinomycetota</taxon>
        <taxon>Actinomycetes</taxon>
        <taxon>Kitasatosporales</taxon>
        <taxon>Streptomycetaceae</taxon>
        <taxon>Streptomyces</taxon>
    </lineage>
</organism>
<name>A0A0W7WYM2_9ACTN</name>
<evidence type="ECO:0000256" key="1">
    <source>
        <dbReference type="SAM" id="MobiDB-lite"/>
    </source>
</evidence>
<feature type="region of interest" description="Disordered" evidence="1">
    <location>
        <begin position="49"/>
        <end position="88"/>
    </location>
</feature>
<keyword evidence="3" id="KW-1185">Reference proteome</keyword>
<sequence>MDGLDLMTIRCAGTLLPSARNMAPWTASNAAADPSRLATRDSRLAEMKPFRKVSGPSAWQAPSAHASLTHEPENAAAPEPTEVDPGDA</sequence>
<dbReference type="Proteomes" id="UP000054804">
    <property type="component" value="Unassembled WGS sequence"/>
</dbReference>
<comment type="caution">
    <text evidence="2">The sequence shown here is derived from an EMBL/GenBank/DDBJ whole genome shotgun (WGS) entry which is preliminary data.</text>
</comment>
<proteinExistence type="predicted"/>